<dbReference type="AlphaFoldDB" id="A0A222FGQ6"/>
<accession>A0A222FGQ6</accession>
<organism evidence="1 2">
    <name type="scientific">Bacterioplanes sanyensis</name>
    <dbReference type="NCBI Taxonomy" id="1249553"/>
    <lineage>
        <taxon>Bacteria</taxon>
        <taxon>Pseudomonadati</taxon>
        <taxon>Pseudomonadota</taxon>
        <taxon>Gammaproteobacteria</taxon>
        <taxon>Oceanospirillales</taxon>
        <taxon>Oceanospirillaceae</taxon>
        <taxon>Bacterioplanes</taxon>
    </lineage>
</organism>
<reference evidence="1 2" key="1">
    <citation type="submission" date="2017-07" db="EMBL/GenBank/DDBJ databases">
        <title>Annotated genome sequence of Bacterioplanes sanyensis isolated from Red Sea.</title>
        <authorList>
            <person name="Rehman Z.U."/>
        </authorList>
    </citation>
    <scope>NUCLEOTIDE SEQUENCE [LARGE SCALE GENOMIC DNA]</scope>
    <source>
        <strain evidence="1 2">NV9</strain>
    </source>
</reference>
<dbReference type="GO" id="GO:0015035">
    <property type="term" value="F:protein-disulfide reductase activity"/>
    <property type="evidence" value="ECO:0007669"/>
    <property type="project" value="InterPro"/>
</dbReference>
<dbReference type="InterPro" id="IPR052927">
    <property type="entry name" value="DCC_oxidoreductase"/>
</dbReference>
<dbReference type="KEGG" id="bsan:CHH28_04215"/>
<sequence length="150" mass="17433">MRTDTQPTAMPNTPVLGPNDKVVLFDGVCRLCAAWAKFLIRFDRQKQFRLASVQSSAGHALLKHHGLPTDQYHTMVLLEGEQVYTQSTAFLRVMRRLPFPWPFFNIALIVPGPIRDWLYDRIALNRYRLFGRYDTCVLPKKDHNARFLDD</sequence>
<dbReference type="PANTHER" id="PTHR33639">
    <property type="entry name" value="THIOL-DISULFIDE OXIDOREDUCTASE DCC"/>
    <property type="match status" value="1"/>
</dbReference>
<gene>
    <name evidence="1" type="ORF">CHH28_04215</name>
</gene>
<dbReference type="Pfam" id="PF04134">
    <property type="entry name" value="DCC1-like"/>
    <property type="match status" value="1"/>
</dbReference>
<protein>
    <submittedName>
        <fullName evidence="1">Thiol-disulfide oxidoreductase</fullName>
    </submittedName>
</protein>
<dbReference type="PANTHER" id="PTHR33639:SF2">
    <property type="entry name" value="DUF393 DOMAIN-CONTAINING PROTEIN"/>
    <property type="match status" value="1"/>
</dbReference>
<dbReference type="EMBL" id="CP022530">
    <property type="protein sequence ID" value="ASP37929.1"/>
    <property type="molecule type" value="Genomic_DNA"/>
</dbReference>
<dbReference type="Proteomes" id="UP000202440">
    <property type="component" value="Chromosome"/>
</dbReference>
<evidence type="ECO:0000313" key="1">
    <source>
        <dbReference type="EMBL" id="ASP37929.1"/>
    </source>
</evidence>
<dbReference type="OrthoDB" id="5294764at2"/>
<dbReference type="InterPro" id="IPR007263">
    <property type="entry name" value="DCC1-like"/>
</dbReference>
<keyword evidence="2" id="KW-1185">Reference proteome</keyword>
<proteinExistence type="predicted"/>
<dbReference type="RefSeq" id="WP_094059130.1">
    <property type="nucleotide sequence ID" value="NZ_CP022530.1"/>
</dbReference>
<name>A0A222FGQ6_9GAMM</name>
<evidence type="ECO:0000313" key="2">
    <source>
        <dbReference type="Proteomes" id="UP000202440"/>
    </source>
</evidence>